<dbReference type="EMBL" id="JGYN01000004">
    <property type="protein sequence ID" value="KFI52736.1"/>
    <property type="molecule type" value="Genomic_DNA"/>
</dbReference>
<comment type="caution">
    <text evidence="3">The sequence shown here is derived from an EMBL/GenBank/DDBJ whole genome shotgun (WGS) entry which is preliminary data.</text>
</comment>
<dbReference type="SUPFAM" id="SSF52540">
    <property type="entry name" value="P-loop containing nucleoside triphosphate hydrolases"/>
    <property type="match status" value="1"/>
</dbReference>
<evidence type="ECO:0000256" key="1">
    <source>
        <dbReference type="SAM" id="MobiDB-lite"/>
    </source>
</evidence>
<dbReference type="GO" id="GO:0005524">
    <property type="term" value="F:ATP binding"/>
    <property type="evidence" value="ECO:0007669"/>
    <property type="project" value="InterPro"/>
</dbReference>
<keyword evidence="3" id="KW-0378">Hydrolase</keyword>
<dbReference type="Proteomes" id="UP000029108">
    <property type="component" value="Unassembled WGS sequence"/>
</dbReference>
<proteinExistence type="predicted"/>
<gene>
    <name evidence="3" type="ORF">BBIA_0420</name>
</gene>
<evidence type="ECO:0000313" key="4">
    <source>
        <dbReference type="Proteomes" id="UP000029108"/>
    </source>
</evidence>
<dbReference type="InterPro" id="IPR027417">
    <property type="entry name" value="P-loop_NTPase"/>
</dbReference>
<dbReference type="AlphaFoldDB" id="A0A087A1T6"/>
<evidence type="ECO:0000259" key="2">
    <source>
        <dbReference type="Pfam" id="PF07728"/>
    </source>
</evidence>
<dbReference type="InterPro" id="IPR052934">
    <property type="entry name" value="Methyl-DNA_Rec/Restrict_Enz"/>
</dbReference>
<dbReference type="GO" id="GO:0009036">
    <property type="term" value="F:type II site-specific deoxyribonuclease activity"/>
    <property type="evidence" value="ECO:0007669"/>
    <property type="project" value="UniProtKB-EC"/>
</dbReference>
<reference evidence="3 4" key="1">
    <citation type="submission" date="2014-03" db="EMBL/GenBank/DDBJ databases">
        <title>Genomics of Bifidobacteria.</title>
        <authorList>
            <person name="Ventura M."/>
            <person name="Milani C."/>
            <person name="Lugli G.A."/>
        </authorList>
    </citation>
    <scope>NUCLEOTIDE SEQUENCE [LARGE SCALE GENOMIC DNA]</scope>
    <source>
        <strain evidence="3 4">DSM 23969</strain>
    </source>
</reference>
<dbReference type="GO" id="GO:0016887">
    <property type="term" value="F:ATP hydrolysis activity"/>
    <property type="evidence" value="ECO:0007669"/>
    <property type="project" value="InterPro"/>
</dbReference>
<dbReference type="eggNOG" id="COG1401">
    <property type="taxonomic scope" value="Bacteria"/>
</dbReference>
<protein>
    <submittedName>
        <fullName evidence="3">ATPase</fullName>
        <ecNumber evidence="3">3.1.21.4</ecNumber>
    </submittedName>
</protein>
<dbReference type="EC" id="3.1.21.4" evidence="3"/>
<feature type="region of interest" description="Disordered" evidence="1">
    <location>
        <begin position="617"/>
        <end position="663"/>
    </location>
</feature>
<feature type="compositionally biased region" description="Acidic residues" evidence="1">
    <location>
        <begin position="264"/>
        <end position="274"/>
    </location>
</feature>
<dbReference type="Pfam" id="PF07728">
    <property type="entry name" value="AAA_5"/>
    <property type="match status" value="1"/>
</dbReference>
<dbReference type="PANTHER" id="PTHR37291:SF1">
    <property type="entry name" value="TYPE IV METHYL-DIRECTED RESTRICTION ENZYME ECOKMCRB SUBUNIT"/>
    <property type="match status" value="1"/>
</dbReference>
<dbReference type="OrthoDB" id="9781481at2"/>
<accession>A0A087A1T6</accession>
<feature type="domain" description="ATPase dynein-related AAA" evidence="2">
    <location>
        <begin position="290"/>
        <end position="484"/>
    </location>
</feature>
<dbReference type="Gene3D" id="3.40.50.300">
    <property type="entry name" value="P-loop containing nucleotide triphosphate hydrolases"/>
    <property type="match status" value="1"/>
</dbReference>
<name>A0A087A1T6_9BIFI</name>
<dbReference type="InterPro" id="IPR011704">
    <property type="entry name" value="ATPase_dyneun-rel_AAA"/>
</dbReference>
<keyword evidence="4" id="KW-1185">Reference proteome</keyword>
<dbReference type="RefSeq" id="WP_081891849.1">
    <property type="nucleotide sequence ID" value="NZ_JDUU01000006.1"/>
</dbReference>
<dbReference type="PANTHER" id="PTHR37291">
    <property type="entry name" value="5-METHYLCYTOSINE-SPECIFIC RESTRICTION ENZYME B"/>
    <property type="match status" value="1"/>
</dbReference>
<feature type="region of interest" description="Disordered" evidence="1">
    <location>
        <begin position="246"/>
        <end position="279"/>
    </location>
</feature>
<organism evidence="3 4">
    <name type="scientific">Bifidobacterium biavatii DSM 23969</name>
    <dbReference type="NCBI Taxonomy" id="1437608"/>
    <lineage>
        <taxon>Bacteria</taxon>
        <taxon>Bacillati</taxon>
        <taxon>Actinomycetota</taxon>
        <taxon>Actinomycetes</taxon>
        <taxon>Bifidobacteriales</taxon>
        <taxon>Bifidobacteriaceae</taxon>
        <taxon>Bifidobacterium</taxon>
    </lineage>
</organism>
<evidence type="ECO:0000313" key="3">
    <source>
        <dbReference type="EMBL" id="KFI52736.1"/>
    </source>
</evidence>
<sequence>MTESLLQSLREYHDYLENGKDIKKTPSKGDPDYNVLIAPMVPLQVNISQAVLRILDERHIDRNAYGIVSAPKQSGPSKGRESFSCNSSANLPDCSWISFNGRMSKCDICVVYLFPRWEDKDSRTIARRFCLTLNMSNRSYGQDISDDILEQRSLFIAKQCRQLLHDDMTGHDIPPVHSFISGDSFAGDYGPYTASNILAKEYEWNNMPTDEQLSADVISLITYYHQLQDYLGDDGFGKLAEESRLRYPGSGEHSTTPDALNDAGMEEEDPEDGEILPPDSSDPYLRAWNLCCFGAPGTGKSYRIKTLFDPSRHAPNTVNPFSADRLERVTFYADYMHAQFVGSYKPHMVNGDIAYAFRPGPFTRMLVNALNHPNQRYVLVIEELNRADAASVFGDLFQLLDRGKEGVSEYPIAVSEDLKDYLENQLTEDGKTQLSRLIAAVNQTTPASDHVCDRIVIPSNMYIWATMNSADQGVFPLDTAFKRRWDFEYVGIDDGQQRLADQEWNRQRRHINKLLLKSGVNEDKQLGPFFLGDPDLVRSDGNQRDRFDKAMMNKVIMYLFEDAARYRRDSVFDLTRIAQANGIRYTLTGQTVSLHMLFKGWERLGYALFKMDDEPADDGSEFNAEPLAADADGADTPSDMPAPAEYDADFPIRTDDHVEDDVL</sequence>